<feature type="compositionally biased region" description="Polar residues" evidence="1">
    <location>
        <begin position="230"/>
        <end position="246"/>
    </location>
</feature>
<organism evidence="2 3">
    <name type="scientific">Streblomastix strix</name>
    <dbReference type="NCBI Taxonomy" id="222440"/>
    <lineage>
        <taxon>Eukaryota</taxon>
        <taxon>Metamonada</taxon>
        <taxon>Preaxostyla</taxon>
        <taxon>Oxymonadida</taxon>
        <taxon>Streblomastigidae</taxon>
        <taxon>Streblomastix</taxon>
    </lineage>
</organism>
<gene>
    <name evidence="2" type="ORF">EZS28_018331</name>
</gene>
<dbReference type="EMBL" id="SNRW01004945">
    <property type="protein sequence ID" value="KAA6386143.1"/>
    <property type="molecule type" value="Genomic_DNA"/>
</dbReference>
<dbReference type="Proteomes" id="UP000324800">
    <property type="component" value="Unassembled WGS sequence"/>
</dbReference>
<name>A0A5J4VUU5_9EUKA</name>
<comment type="caution">
    <text evidence="2">The sequence shown here is derived from an EMBL/GenBank/DDBJ whole genome shotgun (WGS) entry which is preliminary data.</text>
</comment>
<reference evidence="2 3" key="1">
    <citation type="submission" date="2019-03" db="EMBL/GenBank/DDBJ databases">
        <title>Single cell metagenomics reveals metabolic interactions within the superorganism composed of flagellate Streblomastix strix and complex community of Bacteroidetes bacteria on its surface.</title>
        <authorList>
            <person name="Treitli S.C."/>
            <person name="Kolisko M."/>
            <person name="Husnik F."/>
            <person name="Keeling P."/>
            <person name="Hampl V."/>
        </authorList>
    </citation>
    <scope>NUCLEOTIDE SEQUENCE [LARGE SCALE GENOMIC DNA]</scope>
    <source>
        <strain evidence="2">ST1C</strain>
    </source>
</reference>
<evidence type="ECO:0000256" key="1">
    <source>
        <dbReference type="SAM" id="MobiDB-lite"/>
    </source>
</evidence>
<feature type="compositionally biased region" description="Polar residues" evidence="1">
    <location>
        <begin position="209"/>
        <end position="223"/>
    </location>
</feature>
<evidence type="ECO:0000313" key="3">
    <source>
        <dbReference type="Proteomes" id="UP000324800"/>
    </source>
</evidence>
<accession>A0A5J4VUU5</accession>
<dbReference type="AlphaFoldDB" id="A0A5J4VUU5"/>
<feature type="region of interest" description="Disordered" evidence="1">
    <location>
        <begin position="209"/>
        <end position="265"/>
    </location>
</feature>
<protein>
    <submittedName>
        <fullName evidence="2">Uncharacterized protein</fullName>
    </submittedName>
</protein>
<evidence type="ECO:0000313" key="2">
    <source>
        <dbReference type="EMBL" id="KAA6386143.1"/>
    </source>
</evidence>
<proteinExistence type="predicted"/>
<sequence>MSNYGNPVYKGTILKPEHYIKAMQIIHDKKQGQTVKAPMAKHTRSRIKKMIQQADSDINSQEASVEDPYTGHYKPHYNPNAVAAEISQDIGSKKLPAYPMLLRNDDILDLIEQNKEKEPRQKFKEGDDIQDPFQLPLEFFTDDQEHPDIASSTTQYEKEKEIEGKIIKADNKNTDFLLYQKGALDWGQDAINSIYSKQPFAEMKYTYQTAPNGPTSIRQQKQVLTKESKINTPKQRKNYINPSQLKKSVAAQETLKKYGKNKKKK</sequence>